<dbReference type="InterPro" id="IPR016181">
    <property type="entry name" value="Acyl_CoA_acyltransferase"/>
</dbReference>
<comment type="similarity">
    <text evidence="1">Belongs to the FemABX family.</text>
</comment>
<evidence type="ECO:0000313" key="8">
    <source>
        <dbReference type="EMBL" id="MBB5184223.1"/>
    </source>
</evidence>
<keyword evidence="7" id="KW-0961">Cell wall biogenesis/degradation</keyword>
<dbReference type="Proteomes" id="UP000521313">
    <property type="component" value="Unassembled WGS sequence"/>
</dbReference>
<dbReference type="GO" id="GO:0009252">
    <property type="term" value="P:peptidoglycan biosynthetic process"/>
    <property type="evidence" value="ECO:0007669"/>
    <property type="project" value="UniProtKB-KW"/>
</dbReference>
<evidence type="ECO:0000256" key="5">
    <source>
        <dbReference type="ARBA" id="ARBA00022984"/>
    </source>
</evidence>
<name>A0A7W8FWH2_9FIRM</name>
<dbReference type="Gene3D" id="1.20.58.90">
    <property type="match status" value="1"/>
</dbReference>
<evidence type="ECO:0000256" key="7">
    <source>
        <dbReference type="ARBA" id="ARBA00023316"/>
    </source>
</evidence>
<dbReference type="InterPro" id="IPR003447">
    <property type="entry name" value="FEMABX"/>
</dbReference>
<gene>
    <name evidence="8" type="ORF">HNQ43_000258</name>
</gene>
<evidence type="ECO:0000256" key="3">
    <source>
        <dbReference type="ARBA" id="ARBA00022679"/>
    </source>
</evidence>
<keyword evidence="4" id="KW-0133">Cell shape</keyword>
<evidence type="ECO:0000256" key="1">
    <source>
        <dbReference type="ARBA" id="ARBA00009943"/>
    </source>
</evidence>
<dbReference type="GO" id="GO:0016755">
    <property type="term" value="F:aminoacyltransferase activity"/>
    <property type="evidence" value="ECO:0007669"/>
    <property type="project" value="InterPro"/>
</dbReference>
<dbReference type="PANTHER" id="PTHR36174">
    <property type="entry name" value="LIPID II:GLYCINE GLYCYLTRANSFERASE"/>
    <property type="match status" value="1"/>
</dbReference>
<keyword evidence="5" id="KW-0573">Peptidoglycan synthesis</keyword>
<dbReference type="EMBL" id="JACHHD010000002">
    <property type="protein sequence ID" value="MBB5184223.1"/>
    <property type="molecule type" value="Genomic_DNA"/>
</dbReference>
<keyword evidence="6" id="KW-0012">Acyltransferase</keyword>
<comment type="caution">
    <text evidence="8">The sequence shown here is derived from an EMBL/GenBank/DDBJ whole genome shotgun (WGS) entry which is preliminary data.</text>
</comment>
<dbReference type="Gene3D" id="3.40.630.30">
    <property type="match status" value="2"/>
</dbReference>
<dbReference type="SUPFAM" id="SSF55729">
    <property type="entry name" value="Acyl-CoA N-acyltransferases (Nat)"/>
    <property type="match status" value="2"/>
</dbReference>
<proteinExistence type="inferred from homology"/>
<dbReference type="GO" id="GO:0071555">
    <property type="term" value="P:cell wall organization"/>
    <property type="evidence" value="ECO:0007669"/>
    <property type="project" value="UniProtKB-KW"/>
</dbReference>
<dbReference type="Pfam" id="PF02388">
    <property type="entry name" value="FemAB"/>
    <property type="match status" value="1"/>
</dbReference>
<dbReference type="PROSITE" id="PS51191">
    <property type="entry name" value="FEMABX"/>
    <property type="match status" value="1"/>
</dbReference>
<evidence type="ECO:0000256" key="4">
    <source>
        <dbReference type="ARBA" id="ARBA00022960"/>
    </source>
</evidence>
<evidence type="ECO:0000313" key="9">
    <source>
        <dbReference type="Proteomes" id="UP000521313"/>
    </source>
</evidence>
<evidence type="ECO:0000256" key="6">
    <source>
        <dbReference type="ARBA" id="ARBA00023315"/>
    </source>
</evidence>
<dbReference type="RefSeq" id="WP_183374012.1">
    <property type="nucleotide sequence ID" value="NZ_JACHHD010000002.1"/>
</dbReference>
<dbReference type="PANTHER" id="PTHR36174:SF2">
    <property type="entry name" value="AMINOACYLTRANSFERASE FEMA"/>
    <property type="match status" value="1"/>
</dbReference>
<protein>
    <submittedName>
        <fullName evidence="8">Lipid II:glycine glycyltransferase (Peptidoglycan interpeptide bridge formation enzyme)</fullName>
    </submittedName>
</protein>
<organism evidence="8 9">
    <name type="scientific">Faecalicoccus acidiformans</name>
    <dbReference type="NCBI Taxonomy" id="915173"/>
    <lineage>
        <taxon>Bacteria</taxon>
        <taxon>Bacillati</taxon>
        <taxon>Bacillota</taxon>
        <taxon>Erysipelotrichia</taxon>
        <taxon>Erysipelotrichales</taxon>
        <taxon>Erysipelotrichaceae</taxon>
        <taxon>Faecalicoccus</taxon>
    </lineage>
</organism>
<keyword evidence="3 8" id="KW-0808">Transferase</keyword>
<dbReference type="AlphaFoldDB" id="A0A7W8FWH2"/>
<evidence type="ECO:0000256" key="2">
    <source>
        <dbReference type="ARBA" id="ARBA00022490"/>
    </source>
</evidence>
<dbReference type="GO" id="GO:0008360">
    <property type="term" value="P:regulation of cell shape"/>
    <property type="evidence" value="ECO:0007669"/>
    <property type="project" value="UniProtKB-KW"/>
</dbReference>
<accession>A0A7W8FWH2</accession>
<keyword evidence="2" id="KW-0963">Cytoplasm</keyword>
<reference evidence="8 9" key="1">
    <citation type="submission" date="2020-08" db="EMBL/GenBank/DDBJ databases">
        <title>Genomic Encyclopedia of Type Strains, Phase IV (KMG-IV): sequencing the most valuable type-strain genomes for metagenomic binning, comparative biology and taxonomic classification.</title>
        <authorList>
            <person name="Goeker M."/>
        </authorList>
    </citation>
    <scope>NUCLEOTIDE SEQUENCE [LARGE SCALE GENOMIC DNA]</scope>
    <source>
        <strain evidence="8 9">DSM 26963</strain>
    </source>
</reference>
<sequence length="417" mass="49177">MELRALSKEEYIKFINQQRNVDFLQSSYAADKLIDEGWNVEFIQGIDQDKIKACAMVCTTHLLRYFYYAYVPRGFFIDYSDSKTLADFVSALRSYLKKKKVIYLEIDPNIIYHQRDKNGAIVKDGLNNQIIIDNLITAGFLQMPNVQGYDTDHQCRWMSVIDLRNKDAETIFSEFSTQTRNDIRNAQKFGVKIRELSIDELPLLDHMEQEAGERHHFETKSISYYQTMAKHYGPEHLKTLYAYLDLEVYTDTVLKERKKTQAEVEELQEFLEKAPNSKKKQRRLKAAQEYYEGLLRKEENIENLKAQFGNELPLAASMFIKFGRQIVYLFSGSDYKYRIYRGPYAIQWHMIQEAIYEGYDFYNMYGISGYFEKGQDGYGVFDFKRGFNAQVVELIGRYHLVIHPILYKLHKKIHKAI</sequence>
<dbReference type="InterPro" id="IPR050644">
    <property type="entry name" value="PG_Glycine_Bridge_Synth"/>
</dbReference>